<sequence>MNFAKSLIAGFAGAAALNILHETMRKFDSEAPRMDLVGEQAVKKSAEAMNVDAPTGKKLYGITLAGDMVTNASYFAAIGMGGRKFMLLRAIGAGISAGIAAVKAPKPMGLNEKHVANSDKREIMTVAYYVFGAIVTAGVLSLMGKKSA</sequence>
<name>A0A1T5BIG5_9SPHI</name>
<dbReference type="Proteomes" id="UP000189981">
    <property type="component" value="Unassembled WGS sequence"/>
</dbReference>
<organism evidence="2 3">
    <name type="scientific">Daejeonella lutea</name>
    <dbReference type="NCBI Taxonomy" id="572036"/>
    <lineage>
        <taxon>Bacteria</taxon>
        <taxon>Pseudomonadati</taxon>
        <taxon>Bacteroidota</taxon>
        <taxon>Sphingobacteriia</taxon>
        <taxon>Sphingobacteriales</taxon>
        <taxon>Sphingobacteriaceae</taxon>
        <taxon>Daejeonella</taxon>
    </lineage>
</organism>
<gene>
    <name evidence="2" type="ORF">SAMN05661099_1578</name>
</gene>
<accession>A0A1T5BIG5</accession>
<keyword evidence="1" id="KW-0812">Transmembrane</keyword>
<keyword evidence="1" id="KW-0472">Membrane</keyword>
<dbReference type="EMBL" id="FUYR01000001">
    <property type="protein sequence ID" value="SKB46867.1"/>
    <property type="molecule type" value="Genomic_DNA"/>
</dbReference>
<feature type="transmembrane region" description="Helical" evidence="1">
    <location>
        <begin position="85"/>
        <end position="103"/>
    </location>
</feature>
<keyword evidence="1" id="KW-1133">Transmembrane helix</keyword>
<evidence type="ECO:0000313" key="2">
    <source>
        <dbReference type="EMBL" id="SKB46867.1"/>
    </source>
</evidence>
<feature type="transmembrane region" description="Helical" evidence="1">
    <location>
        <begin position="123"/>
        <end position="143"/>
    </location>
</feature>
<dbReference type="OrthoDB" id="677977at2"/>
<proteinExistence type="predicted"/>
<protein>
    <submittedName>
        <fullName evidence="2">Uncharacterized protein</fullName>
    </submittedName>
</protein>
<dbReference type="RefSeq" id="WP_079702039.1">
    <property type="nucleotide sequence ID" value="NZ_FUYR01000001.1"/>
</dbReference>
<evidence type="ECO:0000256" key="1">
    <source>
        <dbReference type="SAM" id="Phobius"/>
    </source>
</evidence>
<feature type="transmembrane region" description="Helical" evidence="1">
    <location>
        <begin position="59"/>
        <end position="78"/>
    </location>
</feature>
<reference evidence="3" key="1">
    <citation type="submission" date="2017-02" db="EMBL/GenBank/DDBJ databases">
        <authorList>
            <person name="Varghese N."/>
            <person name="Submissions S."/>
        </authorList>
    </citation>
    <scope>NUCLEOTIDE SEQUENCE [LARGE SCALE GENOMIC DNA]</scope>
    <source>
        <strain evidence="3">DSM 22385</strain>
    </source>
</reference>
<evidence type="ECO:0000313" key="3">
    <source>
        <dbReference type="Proteomes" id="UP000189981"/>
    </source>
</evidence>
<keyword evidence="3" id="KW-1185">Reference proteome</keyword>
<dbReference type="AlphaFoldDB" id="A0A1T5BIG5"/>